<evidence type="ECO:0000256" key="3">
    <source>
        <dbReference type="ARBA" id="ARBA00022755"/>
    </source>
</evidence>
<keyword evidence="2 6" id="KW-0808">Transferase</keyword>
<keyword evidence="3 6" id="KW-0658">Purine biosynthesis</keyword>
<dbReference type="NCBIfam" id="TIGR00639">
    <property type="entry name" value="PurN"/>
    <property type="match status" value="1"/>
</dbReference>
<organism evidence="8 9">
    <name type="scientific">Gemmatimonas phototrophica</name>
    <dbReference type="NCBI Taxonomy" id="1379270"/>
    <lineage>
        <taxon>Bacteria</taxon>
        <taxon>Pseudomonadati</taxon>
        <taxon>Gemmatimonadota</taxon>
        <taxon>Gemmatimonadia</taxon>
        <taxon>Gemmatimonadales</taxon>
        <taxon>Gemmatimonadaceae</taxon>
        <taxon>Gemmatimonas</taxon>
    </lineage>
</organism>
<dbReference type="SUPFAM" id="SSF53328">
    <property type="entry name" value="Formyltransferase"/>
    <property type="match status" value="1"/>
</dbReference>
<dbReference type="Pfam" id="PF00551">
    <property type="entry name" value="Formyl_trans_N"/>
    <property type="match status" value="1"/>
</dbReference>
<dbReference type="PROSITE" id="PS00373">
    <property type="entry name" value="GART"/>
    <property type="match status" value="1"/>
</dbReference>
<feature type="binding site" evidence="6">
    <location>
        <position position="118"/>
    </location>
    <ligand>
        <name>(6R)-10-formyltetrahydrofolate</name>
        <dbReference type="ChEBI" id="CHEBI:195366"/>
    </ligand>
</feature>
<dbReference type="GO" id="GO:0004644">
    <property type="term" value="F:phosphoribosylglycinamide formyltransferase activity"/>
    <property type="evidence" value="ECO:0007669"/>
    <property type="project" value="UniProtKB-UniRule"/>
</dbReference>
<dbReference type="InterPro" id="IPR004607">
    <property type="entry name" value="GART"/>
</dbReference>
<dbReference type="CDD" id="cd08645">
    <property type="entry name" value="FMT_core_GART"/>
    <property type="match status" value="1"/>
</dbReference>
<dbReference type="Proteomes" id="UP000076404">
    <property type="component" value="Chromosome"/>
</dbReference>
<dbReference type="Gene3D" id="3.40.50.170">
    <property type="entry name" value="Formyl transferase, N-terminal domain"/>
    <property type="match status" value="1"/>
</dbReference>
<dbReference type="InterPro" id="IPR036477">
    <property type="entry name" value="Formyl_transf_N_sf"/>
</dbReference>
<dbReference type="GO" id="GO:0006189">
    <property type="term" value="P:'de novo' IMP biosynthetic process"/>
    <property type="evidence" value="ECO:0007669"/>
    <property type="project" value="UniProtKB-UniRule"/>
</dbReference>
<dbReference type="PANTHER" id="PTHR43369">
    <property type="entry name" value="PHOSPHORIBOSYLGLYCINAMIDE FORMYLTRANSFERASE"/>
    <property type="match status" value="1"/>
</dbReference>
<feature type="binding site" evidence="6">
    <location>
        <begin position="101"/>
        <end position="104"/>
    </location>
    <ligand>
        <name>(6R)-10-formyltetrahydrofolate</name>
        <dbReference type="ChEBI" id="CHEBI:195366"/>
    </ligand>
</feature>
<name>A0A143BJE0_9BACT</name>
<sequence length="254" mass="26295">MTTDRETSPAPLPVPVRSRIAVLASGGGSNLQTLLDHFAGPASHMGDIVWVGSDKPTAGAMTRAQAAGVATGVIANPADGGAIIAQLDAAGADLLVLAGYLRLIPEAVVRAFQGRLLNIHPALLPAFGGPGMYGMRIHSAVIEHGALVTGATVHFVDEHYDRGPIIAQWPVPVLPGDTPAMLAARVLRVEHRLFPLCVAAVASGAIVLGDDGRVHGHLDVPVGLAAPEWRFGLVADVANDAPLFATDVARLFPR</sequence>
<comment type="similarity">
    <text evidence="4 6">Belongs to the GART family.</text>
</comment>
<feature type="active site" description="Proton donor" evidence="6">
    <location>
        <position position="120"/>
    </location>
</feature>
<accession>A0A143BJE0</accession>
<protein>
    <recommendedName>
        <fullName evidence="6">Phosphoribosylglycinamide formyltransferase</fullName>
        <ecNumber evidence="6">2.1.2.2</ecNumber>
    </recommendedName>
    <alternativeName>
        <fullName evidence="6">5'-phosphoribosylglycinamide transformylase</fullName>
    </alternativeName>
    <alternativeName>
        <fullName evidence="6">GAR transformylase</fullName>
        <shortName evidence="6">GART</shortName>
    </alternativeName>
</protein>
<comment type="catalytic activity">
    <reaction evidence="5 6">
        <text>N(1)-(5-phospho-beta-D-ribosyl)glycinamide + (6R)-10-formyltetrahydrofolate = N(2)-formyl-N(1)-(5-phospho-beta-D-ribosyl)glycinamide + (6S)-5,6,7,8-tetrahydrofolate + H(+)</text>
        <dbReference type="Rhea" id="RHEA:15053"/>
        <dbReference type="ChEBI" id="CHEBI:15378"/>
        <dbReference type="ChEBI" id="CHEBI:57453"/>
        <dbReference type="ChEBI" id="CHEBI:143788"/>
        <dbReference type="ChEBI" id="CHEBI:147286"/>
        <dbReference type="ChEBI" id="CHEBI:195366"/>
        <dbReference type="EC" id="2.1.2.2"/>
    </reaction>
</comment>
<dbReference type="eggNOG" id="COG0299">
    <property type="taxonomic scope" value="Bacteria"/>
</dbReference>
<dbReference type="InterPro" id="IPR002376">
    <property type="entry name" value="Formyl_transf_N"/>
</dbReference>
<proteinExistence type="inferred from homology"/>
<feature type="domain" description="Formyl transferase N-terminal" evidence="7">
    <location>
        <begin position="19"/>
        <end position="196"/>
    </location>
</feature>
<dbReference type="RefSeq" id="WP_053334378.1">
    <property type="nucleotide sequence ID" value="NZ_CP011454.1"/>
</dbReference>
<evidence type="ECO:0000313" key="8">
    <source>
        <dbReference type="EMBL" id="AMW04695.1"/>
    </source>
</evidence>
<feature type="binding site" evidence="6">
    <location>
        <begin position="28"/>
        <end position="30"/>
    </location>
    <ligand>
        <name>N(1)-(5-phospho-beta-D-ribosyl)glycinamide</name>
        <dbReference type="ChEBI" id="CHEBI:143788"/>
    </ligand>
</feature>
<dbReference type="AlphaFoldDB" id="A0A143BJE0"/>
<evidence type="ECO:0000256" key="5">
    <source>
        <dbReference type="ARBA" id="ARBA00047664"/>
    </source>
</evidence>
<dbReference type="PANTHER" id="PTHR43369:SF2">
    <property type="entry name" value="PHOSPHORIBOSYLGLYCINAMIDE FORMYLTRANSFERASE"/>
    <property type="match status" value="1"/>
</dbReference>
<comment type="pathway">
    <text evidence="1 6">Purine metabolism; IMP biosynthesis via de novo pathway; N(2)-formyl-N(1)-(5-phospho-D-ribosyl)glycinamide from N(1)-(5-phospho-D-ribosyl)glycinamide (10-formyl THF route): step 1/1.</text>
</comment>
<dbReference type="KEGG" id="gph:GEMMAAP_07250"/>
<comment type="function">
    <text evidence="6">Catalyzes the transfer of a formyl group from 10-formyltetrahydrofolate to 5-phospho-ribosyl-glycinamide (GAR), producing 5-phospho-ribosyl-N-formylglycinamide (FGAR) and tetrahydrofolate.</text>
</comment>
<dbReference type="GO" id="GO:0005737">
    <property type="term" value="C:cytoplasm"/>
    <property type="evidence" value="ECO:0007669"/>
    <property type="project" value="TreeGrafter"/>
</dbReference>
<dbReference type="InterPro" id="IPR001555">
    <property type="entry name" value="GART_AS"/>
</dbReference>
<comment type="caution">
    <text evidence="6">Lacks conserved residue(s) required for the propagation of feature annotation.</text>
</comment>
<evidence type="ECO:0000256" key="2">
    <source>
        <dbReference type="ARBA" id="ARBA00022679"/>
    </source>
</evidence>
<evidence type="ECO:0000313" key="9">
    <source>
        <dbReference type="Proteomes" id="UP000076404"/>
    </source>
</evidence>
<dbReference type="UniPathway" id="UPA00074">
    <property type="reaction ID" value="UER00126"/>
</dbReference>
<evidence type="ECO:0000256" key="4">
    <source>
        <dbReference type="ARBA" id="ARBA00038440"/>
    </source>
</evidence>
<reference evidence="8 9" key="2">
    <citation type="journal article" date="2016" name="Environ. Microbiol. Rep.">
        <title>Metagenomic evidence for the presence of phototrophic Gemmatimonadetes bacteria in diverse environments.</title>
        <authorList>
            <person name="Zeng Y."/>
            <person name="Baumbach J."/>
            <person name="Barbosa E.G."/>
            <person name="Azevedo V."/>
            <person name="Zhang C."/>
            <person name="Koblizek M."/>
        </authorList>
    </citation>
    <scope>NUCLEOTIDE SEQUENCE [LARGE SCALE GENOMIC DNA]</scope>
    <source>
        <strain evidence="8 9">AP64</strain>
    </source>
</reference>
<reference evidence="8 9" key="1">
    <citation type="journal article" date="2014" name="Proc. Natl. Acad. Sci. U.S.A.">
        <title>Functional type 2 photosynthetic reaction centers found in the rare bacterial phylum Gemmatimonadetes.</title>
        <authorList>
            <person name="Zeng Y."/>
            <person name="Feng F."/>
            <person name="Medova H."/>
            <person name="Dean J."/>
            <person name="Koblizek M."/>
        </authorList>
    </citation>
    <scope>NUCLEOTIDE SEQUENCE [LARGE SCALE GENOMIC DNA]</scope>
    <source>
        <strain evidence="8 9">AP64</strain>
    </source>
</reference>
<dbReference type="HAMAP" id="MF_01930">
    <property type="entry name" value="PurN"/>
    <property type="match status" value="1"/>
</dbReference>
<evidence type="ECO:0000256" key="6">
    <source>
        <dbReference type="HAMAP-Rule" id="MF_01930"/>
    </source>
</evidence>
<evidence type="ECO:0000256" key="1">
    <source>
        <dbReference type="ARBA" id="ARBA00005054"/>
    </source>
</evidence>
<dbReference type="OrthoDB" id="9806170at2"/>
<feature type="site" description="Raises pKa of active site His" evidence="6">
    <location>
        <position position="161"/>
    </location>
</feature>
<dbReference type="STRING" id="1379270.GEMMAAP_07250"/>
<evidence type="ECO:0000259" key="7">
    <source>
        <dbReference type="Pfam" id="PF00551"/>
    </source>
</evidence>
<gene>
    <name evidence="6" type="primary">purN</name>
    <name evidence="8" type="ORF">GEMMAAP_07250</name>
</gene>
<dbReference type="EMBL" id="CP011454">
    <property type="protein sequence ID" value="AMW04695.1"/>
    <property type="molecule type" value="Genomic_DNA"/>
</dbReference>
<keyword evidence="9" id="KW-1185">Reference proteome</keyword>
<dbReference type="EC" id="2.1.2.2" evidence="6"/>